<dbReference type="EMBL" id="BPVZ01000065">
    <property type="protein sequence ID" value="GKV24318.1"/>
    <property type="molecule type" value="Genomic_DNA"/>
</dbReference>
<evidence type="ECO:0000313" key="1">
    <source>
        <dbReference type="EMBL" id="GKV24318.1"/>
    </source>
</evidence>
<organism evidence="1 2">
    <name type="scientific">Rubroshorea leprosula</name>
    <dbReference type="NCBI Taxonomy" id="152421"/>
    <lineage>
        <taxon>Eukaryota</taxon>
        <taxon>Viridiplantae</taxon>
        <taxon>Streptophyta</taxon>
        <taxon>Embryophyta</taxon>
        <taxon>Tracheophyta</taxon>
        <taxon>Spermatophyta</taxon>
        <taxon>Magnoliopsida</taxon>
        <taxon>eudicotyledons</taxon>
        <taxon>Gunneridae</taxon>
        <taxon>Pentapetalae</taxon>
        <taxon>rosids</taxon>
        <taxon>malvids</taxon>
        <taxon>Malvales</taxon>
        <taxon>Dipterocarpaceae</taxon>
        <taxon>Rubroshorea</taxon>
    </lineage>
</organism>
<comment type="caution">
    <text evidence="1">The sequence shown here is derived from an EMBL/GenBank/DDBJ whole genome shotgun (WGS) entry which is preliminary data.</text>
</comment>
<name>A0AAV5KI85_9ROSI</name>
<reference evidence="1 2" key="1">
    <citation type="journal article" date="2021" name="Commun. Biol.">
        <title>The genome of Shorea leprosula (Dipterocarpaceae) highlights the ecological relevance of drought in aseasonal tropical rainforests.</title>
        <authorList>
            <person name="Ng K.K.S."/>
            <person name="Kobayashi M.J."/>
            <person name="Fawcett J.A."/>
            <person name="Hatakeyama M."/>
            <person name="Paape T."/>
            <person name="Ng C.H."/>
            <person name="Ang C.C."/>
            <person name="Tnah L.H."/>
            <person name="Lee C.T."/>
            <person name="Nishiyama T."/>
            <person name="Sese J."/>
            <person name="O'Brien M.J."/>
            <person name="Copetti D."/>
            <person name="Mohd Noor M.I."/>
            <person name="Ong R.C."/>
            <person name="Putra M."/>
            <person name="Sireger I.Z."/>
            <person name="Indrioko S."/>
            <person name="Kosugi Y."/>
            <person name="Izuno A."/>
            <person name="Isagi Y."/>
            <person name="Lee S.L."/>
            <person name="Shimizu K.K."/>
        </authorList>
    </citation>
    <scope>NUCLEOTIDE SEQUENCE [LARGE SCALE GENOMIC DNA]</scope>
    <source>
        <strain evidence="1">214</strain>
    </source>
</reference>
<dbReference type="Proteomes" id="UP001054252">
    <property type="component" value="Unassembled WGS sequence"/>
</dbReference>
<proteinExistence type="predicted"/>
<sequence length="43" mass="5124">MAGFPFFFSFGWLQQVREEQKHAGKKKEEKGENISYPYPILLF</sequence>
<keyword evidence="2" id="KW-1185">Reference proteome</keyword>
<evidence type="ECO:0000313" key="2">
    <source>
        <dbReference type="Proteomes" id="UP001054252"/>
    </source>
</evidence>
<gene>
    <name evidence="1" type="ORF">SLEP1_g33945</name>
</gene>
<dbReference type="AlphaFoldDB" id="A0AAV5KI85"/>
<protein>
    <submittedName>
        <fullName evidence="1">Uncharacterized protein</fullName>
    </submittedName>
</protein>
<accession>A0AAV5KI85</accession>